<evidence type="ECO:0000256" key="3">
    <source>
        <dbReference type="ARBA" id="ARBA00008773"/>
    </source>
</evidence>
<gene>
    <name evidence="15" type="ORF">N7460_006863</name>
</gene>
<accession>A0AAD6N8F5</accession>
<evidence type="ECO:0000256" key="5">
    <source>
        <dbReference type="ARBA" id="ARBA00022512"/>
    </source>
</evidence>
<proteinExistence type="inferred from homology"/>
<dbReference type="GO" id="GO:0042973">
    <property type="term" value="F:glucan endo-1,3-beta-D-glucosidase activity"/>
    <property type="evidence" value="ECO:0007669"/>
    <property type="project" value="TreeGrafter"/>
</dbReference>
<keyword evidence="7" id="KW-0732">Signal</keyword>
<dbReference type="Proteomes" id="UP001219568">
    <property type="component" value="Unassembled WGS sequence"/>
</dbReference>
<keyword evidence="9" id="KW-0326">Glycosidase</keyword>
<protein>
    <recommendedName>
        <fullName evidence="11">Probable beta-glucosidase btgE</fullName>
        <ecNumber evidence="4">3.2.1.21</ecNumber>
    </recommendedName>
    <alternativeName>
        <fullName evidence="12">Beta-D-glucoside glucohydrolase btgE</fullName>
    </alternativeName>
    <alternativeName>
        <fullName evidence="14">Cellobiase btgE</fullName>
    </alternativeName>
    <alternativeName>
        <fullName evidence="13">Gentiobiase btgE</fullName>
    </alternativeName>
</protein>
<dbReference type="GO" id="GO:0005576">
    <property type="term" value="C:extracellular region"/>
    <property type="evidence" value="ECO:0007669"/>
    <property type="project" value="TreeGrafter"/>
</dbReference>
<evidence type="ECO:0000256" key="9">
    <source>
        <dbReference type="ARBA" id="ARBA00023295"/>
    </source>
</evidence>
<name>A0AAD6N8F5_PENCN</name>
<dbReference type="GO" id="GO:0071555">
    <property type="term" value="P:cell wall organization"/>
    <property type="evidence" value="ECO:0007669"/>
    <property type="project" value="TreeGrafter"/>
</dbReference>
<dbReference type="GO" id="GO:0009986">
    <property type="term" value="C:cell surface"/>
    <property type="evidence" value="ECO:0007669"/>
    <property type="project" value="TreeGrafter"/>
</dbReference>
<evidence type="ECO:0000256" key="2">
    <source>
        <dbReference type="ARBA" id="ARBA00004191"/>
    </source>
</evidence>
<evidence type="ECO:0000256" key="7">
    <source>
        <dbReference type="ARBA" id="ARBA00022729"/>
    </source>
</evidence>
<evidence type="ECO:0000256" key="14">
    <source>
        <dbReference type="ARBA" id="ARBA00042762"/>
    </source>
</evidence>
<dbReference type="InterPro" id="IPR050732">
    <property type="entry name" value="Beta-glucan_modifiers"/>
</dbReference>
<evidence type="ECO:0000256" key="6">
    <source>
        <dbReference type="ARBA" id="ARBA00022525"/>
    </source>
</evidence>
<evidence type="ECO:0000256" key="8">
    <source>
        <dbReference type="ARBA" id="ARBA00022801"/>
    </source>
</evidence>
<sequence length="349" mass="38178">MKGAKCVIFVADLATAAVLNGHHRRHDSHHDHALHYYSLHRHPPFHIAKIENINRKTTQIHPTSLDSADDANMGYTDSAYHIAGNLTTLPSSQTSTTDTNLLGISGEDQYGMSYTPYTQDGGCKSKREVLADLNVITNKGFDRVRFYSTDCSALSHIGEAWIAAAEKQVQEIAYWAKWDLVDLIVVGNEAVHNRFCDAPALAAFIRSTKATLKAHGYNGKVTTAEPVNVWQMYGASHLCAEVDLVGANIHPYFNPTVEAAKAGEFVVSQIDELSRICMDQEVINLETGWPNAGVANGAAVPGEEEQVTAIRAIAKAAGARCVFFSYANNLWKSPGDFDVEQHWGCGDVF</sequence>
<evidence type="ECO:0000256" key="10">
    <source>
        <dbReference type="ARBA" id="ARBA00024983"/>
    </source>
</evidence>
<dbReference type="PANTHER" id="PTHR16631">
    <property type="entry name" value="GLUCAN 1,3-BETA-GLUCOSIDASE"/>
    <property type="match status" value="1"/>
</dbReference>
<dbReference type="SUPFAM" id="SSF51445">
    <property type="entry name" value="(Trans)glycosidases"/>
    <property type="match status" value="1"/>
</dbReference>
<comment type="catalytic activity">
    <reaction evidence="1">
        <text>Hydrolysis of terminal, non-reducing beta-D-glucosyl residues with release of beta-D-glucose.</text>
        <dbReference type="EC" id="3.2.1.21"/>
    </reaction>
</comment>
<keyword evidence="16" id="KW-1185">Reference proteome</keyword>
<keyword evidence="5" id="KW-0134">Cell wall</keyword>
<evidence type="ECO:0000256" key="1">
    <source>
        <dbReference type="ARBA" id="ARBA00000448"/>
    </source>
</evidence>
<comment type="function">
    <text evidence="10">Beta-glucosidases are one of a number of cellulolytic enzymes involved in the degradation of cellulosic biomass. Catalyzes the last step releasing glucose from the inhibitory cellobiose.</text>
</comment>
<comment type="subcellular location">
    <subcellularLocation>
        <location evidence="2">Secreted</location>
        <location evidence="2">Cell wall</location>
    </subcellularLocation>
</comment>
<evidence type="ECO:0000313" key="15">
    <source>
        <dbReference type="EMBL" id="KAJ6041473.1"/>
    </source>
</evidence>
<comment type="similarity">
    <text evidence="3">Belongs to the glycosyl hydrolase 17 family.</text>
</comment>
<reference evidence="15" key="1">
    <citation type="journal article" date="2023" name="IMA Fungus">
        <title>Comparative genomic study of the Penicillium genus elucidates a diverse pangenome and 15 lateral gene transfer events.</title>
        <authorList>
            <person name="Petersen C."/>
            <person name="Sorensen T."/>
            <person name="Nielsen M.R."/>
            <person name="Sondergaard T.E."/>
            <person name="Sorensen J.L."/>
            <person name="Fitzpatrick D.A."/>
            <person name="Frisvad J.C."/>
            <person name="Nielsen K.L."/>
        </authorList>
    </citation>
    <scope>NUCLEOTIDE SEQUENCE</scope>
    <source>
        <strain evidence="15">IBT 15450</strain>
    </source>
</reference>
<dbReference type="Gene3D" id="3.20.20.80">
    <property type="entry name" value="Glycosidases"/>
    <property type="match status" value="1"/>
</dbReference>
<keyword evidence="6" id="KW-0964">Secreted</keyword>
<dbReference type="InterPro" id="IPR017853">
    <property type="entry name" value="GH"/>
</dbReference>
<evidence type="ECO:0000256" key="12">
    <source>
        <dbReference type="ARBA" id="ARBA00041495"/>
    </source>
</evidence>
<evidence type="ECO:0000256" key="4">
    <source>
        <dbReference type="ARBA" id="ARBA00012744"/>
    </source>
</evidence>
<organism evidence="15 16">
    <name type="scientific">Penicillium canescens</name>
    <dbReference type="NCBI Taxonomy" id="5083"/>
    <lineage>
        <taxon>Eukaryota</taxon>
        <taxon>Fungi</taxon>
        <taxon>Dikarya</taxon>
        <taxon>Ascomycota</taxon>
        <taxon>Pezizomycotina</taxon>
        <taxon>Eurotiomycetes</taxon>
        <taxon>Eurotiomycetidae</taxon>
        <taxon>Eurotiales</taxon>
        <taxon>Aspergillaceae</taxon>
        <taxon>Penicillium</taxon>
    </lineage>
</organism>
<evidence type="ECO:0000256" key="13">
    <source>
        <dbReference type="ARBA" id="ARBA00041516"/>
    </source>
</evidence>
<comment type="caution">
    <text evidence="15">The sequence shown here is derived from an EMBL/GenBank/DDBJ whole genome shotgun (WGS) entry which is preliminary data.</text>
</comment>
<keyword evidence="8" id="KW-0378">Hydrolase</keyword>
<dbReference type="PANTHER" id="PTHR16631:SF24">
    <property type="entry name" value="FAMILY 17 GLUCOSIDASE SCW11-RELATED"/>
    <property type="match status" value="1"/>
</dbReference>
<dbReference type="EMBL" id="JAQJZL010000005">
    <property type="protein sequence ID" value="KAJ6041473.1"/>
    <property type="molecule type" value="Genomic_DNA"/>
</dbReference>
<dbReference type="EC" id="3.2.1.21" evidence="4"/>
<dbReference type="AlphaFoldDB" id="A0AAD6N8F5"/>
<evidence type="ECO:0000256" key="11">
    <source>
        <dbReference type="ARBA" id="ARBA00039284"/>
    </source>
</evidence>
<dbReference type="GO" id="GO:0009277">
    <property type="term" value="C:fungal-type cell wall"/>
    <property type="evidence" value="ECO:0007669"/>
    <property type="project" value="TreeGrafter"/>
</dbReference>
<reference evidence="15" key="2">
    <citation type="submission" date="2023-01" db="EMBL/GenBank/DDBJ databases">
        <authorList>
            <person name="Petersen C."/>
        </authorList>
    </citation>
    <scope>NUCLEOTIDE SEQUENCE</scope>
    <source>
        <strain evidence="15">IBT 15450</strain>
    </source>
</reference>
<evidence type="ECO:0000313" key="16">
    <source>
        <dbReference type="Proteomes" id="UP001219568"/>
    </source>
</evidence>